<keyword evidence="1" id="KW-0732">Signal</keyword>
<dbReference type="AlphaFoldDB" id="A0A370L5K8"/>
<evidence type="ECO:0000313" key="3">
    <source>
        <dbReference type="Proteomes" id="UP000255207"/>
    </source>
</evidence>
<organism evidence="2 3">
    <name type="scientific">Bosea caraganae</name>
    <dbReference type="NCBI Taxonomy" id="2763117"/>
    <lineage>
        <taxon>Bacteria</taxon>
        <taxon>Pseudomonadati</taxon>
        <taxon>Pseudomonadota</taxon>
        <taxon>Alphaproteobacteria</taxon>
        <taxon>Hyphomicrobiales</taxon>
        <taxon>Boseaceae</taxon>
        <taxon>Bosea</taxon>
    </lineage>
</organism>
<sequence>MLIHKVALIAGALVISGAATMAQAHDQVGSSAESIVSDAYNNQRALQDRGQNDAYLAQFRGRPAMVASSGLITQRDALDIARAQGISDVQGVQERGGVWMVDGTNFFGGNLTVHVNARGQVLDVQRG</sequence>
<dbReference type="RefSeq" id="WP_114830116.1">
    <property type="nucleotide sequence ID" value="NZ_QQTO01000007.1"/>
</dbReference>
<accession>A0A370L5K8</accession>
<protein>
    <recommendedName>
        <fullName evidence="4">PepSY domain-containing protein</fullName>
    </recommendedName>
</protein>
<evidence type="ECO:0000256" key="1">
    <source>
        <dbReference type="SAM" id="SignalP"/>
    </source>
</evidence>
<feature type="signal peptide" evidence="1">
    <location>
        <begin position="1"/>
        <end position="24"/>
    </location>
</feature>
<gene>
    <name evidence="2" type="ORF">DWE98_15265</name>
</gene>
<reference evidence="3" key="1">
    <citation type="submission" date="2018-07" db="EMBL/GenBank/DDBJ databases">
        <authorList>
            <person name="Safronova V.I."/>
            <person name="Chirak E.R."/>
            <person name="Sazanova A.L."/>
        </authorList>
    </citation>
    <scope>NUCLEOTIDE SEQUENCE [LARGE SCALE GENOMIC DNA]</scope>
    <source>
        <strain evidence="3">RCAM04685</strain>
    </source>
</reference>
<name>A0A370L5K8_9HYPH</name>
<feature type="chain" id="PRO_5030068398" description="PepSY domain-containing protein" evidence="1">
    <location>
        <begin position="25"/>
        <end position="127"/>
    </location>
</feature>
<comment type="caution">
    <text evidence="2">The sequence shown here is derived from an EMBL/GenBank/DDBJ whole genome shotgun (WGS) entry which is preliminary data.</text>
</comment>
<evidence type="ECO:0008006" key="4">
    <source>
        <dbReference type="Google" id="ProtNLM"/>
    </source>
</evidence>
<proteinExistence type="predicted"/>
<dbReference type="Proteomes" id="UP000255207">
    <property type="component" value="Unassembled WGS sequence"/>
</dbReference>
<keyword evidence="3" id="KW-1185">Reference proteome</keyword>
<dbReference type="OrthoDB" id="9978851at2"/>
<evidence type="ECO:0000313" key="2">
    <source>
        <dbReference type="EMBL" id="RDJ24258.1"/>
    </source>
</evidence>
<dbReference type="EMBL" id="QQTP01000007">
    <property type="protein sequence ID" value="RDJ24258.1"/>
    <property type="molecule type" value="Genomic_DNA"/>
</dbReference>